<dbReference type="CDD" id="cd01949">
    <property type="entry name" value="GGDEF"/>
    <property type="match status" value="1"/>
</dbReference>
<name>A0AAJ2B822_9HYPH</name>
<dbReference type="Pfam" id="PF00990">
    <property type="entry name" value="GGDEF"/>
    <property type="match status" value="1"/>
</dbReference>
<dbReference type="EMBL" id="JAVIZC010000001">
    <property type="protein sequence ID" value="MDR6100132.1"/>
    <property type="molecule type" value="Genomic_DNA"/>
</dbReference>
<dbReference type="SUPFAM" id="SSF141868">
    <property type="entry name" value="EAL domain-like"/>
    <property type="match status" value="1"/>
</dbReference>
<keyword evidence="1" id="KW-0812">Transmembrane</keyword>
<comment type="caution">
    <text evidence="4">The sequence shown here is derived from an EMBL/GenBank/DDBJ whole genome shotgun (WGS) entry which is preliminary data.</text>
</comment>
<dbReference type="InterPro" id="IPR035919">
    <property type="entry name" value="EAL_sf"/>
</dbReference>
<keyword evidence="4" id="KW-0808">Transferase</keyword>
<evidence type="ECO:0000313" key="5">
    <source>
        <dbReference type="Proteomes" id="UP001255601"/>
    </source>
</evidence>
<dbReference type="PROSITE" id="PS50887">
    <property type="entry name" value="GGDEF"/>
    <property type="match status" value="1"/>
</dbReference>
<sequence length="650" mass="71104">MTELALRDATLTDQLFAVRKTVAISIPVNMLLGLASLLVAIHSDKTITALVWFAISSIINLSRLLLCRLPVRQRSAHANSAVLGLSYPGVSSHLQIHTFLALSSGLVWGFVPILCDWYTSSDTLFYLTVVCGITAGAVTHGFAYAPIPMCFITPALLSVIVCLVIAGGFDRYVLAATVLLYLAAQIRSTRVGEALIINDSKLKNQATALSRSLEIANQQKTLFAEDMQRMAAQDPLTGLFNRRGLRDAFRQSSGTDQLGCLMLVDLDGFKSVNDAYGHESGDQILLEVARRLKDVATPGAILARIGGDEFAILFMHQTSKEDAEIIANQLVKVISAPFPKMDPGRVGASLGAYIGPLNRIDEAMSYADAALYAAKKQGRNRWRLFDDELQKQAELYRDIERDLAKALAHKTLEIHYQPIVADGGERADTFEALLRWHHAQHGWVAPPIIVDIASRTGLSEPLLRFIIHEACQMALLVKEVNAGAVRIAVNVSPRELAQLAVDELILSAFKEMALDPAVLELEITEDVAIDLKIVQRKLERLSKAGVRIAIDDFGTGYSSLGSLHQIRADRVKIDKMLVTGTTLASAHRSLIDAVLRVSEAYGFDVVAEGVETEDDLQTMRALGCPLMQGHLFAPAMAKDDAIQWLCQMRS</sequence>
<dbReference type="PROSITE" id="PS50883">
    <property type="entry name" value="EAL"/>
    <property type="match status" value="1"/>
</dbReference>
<gene>
    <name evidence="4" type="ORF">QE369_000310</name>
</gene>
<evidence type="ECO:0000259" key="3">
    <source>
        <dbReference type="PROSITE" id="PS50887"/>
    </source>
</evidence>
<dbReference type="CDD" id="cd01948">
    <property type="entry name" value="EAL"/>
    <property type="match status" value="1"/>
</dbReference>
<dbReference type="GO" id="GO:0071111">
    <property type="term" value="F:cyclic-guanylate-specific phosphodiesterase activity"/>
    <property type="evidence" value="ECO:0007669"/>
    <property type="project" value="InterPro"/>
</dbReference>
<dbReference type="Gene3D" id="3.30.70.270">
    <property type="match status" value="1"/>
</dbReference>
<evidence type="ECO:0000256" key="1">
    <source>
        <dbReference type="SAM" id="Phobius"/>
    </source>
</evidence>
<accession>A0AAJ2B822</accession>
<dbReference type="InterPro" id="IPR050706">
    <property type="entry name" value="Cyclic-di-GMP_PDE-like"/>
</dbReference>
<dbReference type="Proteomes" id="UP001255601">
    <property type="component" value="Unassembled WGS sequence"/>
</dbReference>
<dbReference type="AlphaFoldDB" id="A0AAJ2B822"/>
<feature type="transmembrane region" description="Helical" evidence="1">
    <location>
        <begin position="125"/>
        <end position="144"/>
    </location>
</feature>
<dbReference type="EC" id="2.7.7.65" evidence="4"/>
<dbReference type="RefSeq" id="WP_309769269.1">
    <property type="nucleotide sequence ID" value="NZ_JAVIZC010000001.1"/>
</dbReference>
<dbReference type="Gene3D" id="3.20.20.450">
    <property type="entry name" value="EAL domain"/>
    <property type="match status" value="1"/>
</dbReference>
<evidence type="ECO:0000313" key="4">
    <source>
        <dbReference type="EMBL" id="MDR6100132.1"/>
    </source>
</evidence>
<keyword evidence="4" id="KW-0548">Nucleotidyltransferase</keyword>
<feature type="domain" description="EAL" evidence="2">
    <location>
        <begin position="396"/>
        <end position="649"/>
    </location>
</feature>
<proteinExistence type="predicted"/>
<keyword evidence="1" id="KW-1133">Transmembrane helix</keyword>
<protein>
    <submittedName>
        <fullName evidence="4">Diguanylate cyclase (GGDEF)-like protein</fullName>
        <ecNumber evidence="4">2.7.7.65</ecNumber>
    </submittedName>
</protein>
<dbReference type="SMART" id="SM00052">
    <property type="entry name" value="EAL"/>
    <property type="match status" value="1"/>
</dbReference>
<dbReference type="InterPro" id="IPR000160">
    <property type="entry name" value="GGDEF_dom"/>
</dbReference>
<keyword evidence="1" id="KW-0472">Membrane</keyword>
<dbReference type="SUPFAM" id="SSF55073">
    <property type="entry name" value="Nucleotide cyclase"/>
    <property type="match status" value="1"/>
</dbReference>
<feature type="domain" description="GGDEF" evidence="3">
    <location>
        <begin position="257"/>
        <end position="387"/>
    </location>
</feature>
<feature type="transmembrane region" description="Helical" evidence="1">
    <location>
        <begin position="156"/>
        <end position="183"/>
    </location>
</feature>
<dbReference type="Pfam" id="PF00563">
    <property type="entry name" value="EAL"/>
    <property type="match status" value="1"/>
</dbReference>
<dbReference type="InterPro" id="IPR043128">
    <property type="entry name" value="Rev_trsase/Diguanyl_cyclase"/>
</dbReference>
<dbReference type="SMART" id="SM00267">
    <property type="entry name" value="GGDEF"/>
    <property type="match status" value="1"/>
</dbReference>
<dbReference type="PANTHER" id="PTHR33121">
    <property type="entry name" value="CYCLIC DI-GMP PHOSPHODIESTERASE PDEF"/>
    <property type="match status" value="1"/>
</dbReference>
<organism evidence="4 5">
    <name type="scientific">Agrobacterium larrymoorei</name>
    <dbReference type="NCBI Taxonomy" id="160699"/>
    <lineage>
        <taxon>Bacteria</taxon>
        <taxon>Pseudomonadati</taxon>
        <taxon>Pseudomonadota</taxon>
        <taxon>Alphaproteobacteria</taxon>
        <taxon>Hyphomicrobiales</taxon>
        <taxon>Rhizobiaceae</taxon>
        <taxon>Rhizobium/Agrobacterium group</taxon>
        <taxon>Agrobacterium</taxon>
    </lineage>
</organism>
<feature type="transmembrane region" description="Helical" evidence="1">
    <location>
        <begin position="47"/>
        <end position="66"/>
    </location>
</feature>
<dbReference type="InterPro" id="IPR001633">
    <property type="entry name" value="EAL_dom"/>
</dbReference>
<dbReference type="NCBIfam" id="TIGR00254">
    <property type="entry name" value="GGDEF"/>
    <property type="match status" value="1"/>
</dbReference>
<dbReference type="PANTHER" id="PTHR33121:SF70">
    <property type="entry name" value="SIGNALING PROTEIN YKOW"/>
    <property type="match status" value="1"/>
</dbReference>
<dbReference type="GO" id="GO:0052621">
    <property type="term" value="F:diguanylate cyclase activity"/>
    <property type="evidence" value="ECO:0007669"/>
    <property type="project" value="UniProtKB-EC"/>
</dbReference>
<evidence type="ECO:0000259" key="2">
    <source>
        <dbReference type="PROSITE" id="PS50883"/>
    </source>
</evidence>
<feature type="transmembrane region" description="Helical" evidence="1">
    <location>
        <begin position="21"/>
        <end position="41"/>
    </location>
</feature>
<reference evidence="4" key="1">
    <citation type="submission" date="2023-08" db="EMBL/GenBank/DDBJ databases">
        <title>Functional and genomic diversity of the sorghum phyllosphere microbiome.</title>
        <authorList>
            <person name="Shade A."/>
        </authorList>
    </citation>
    <scope>NUCLEOTIDE SEQUENCE</scope>
    <source>
        <strain evidence="4">SORGH_AS_0974</strain>
    </source>
</reference>
<dbReference type="InterPro" id="IPR029787">
    <property type="entry name" value="Nucleotide_cyclase"/>
</dbReference>